<dbReference type="RefSeq" id="WP_262872482.1">
    <property type="nucleotide sequence ID" value="NZ_BAABKW010000011.1"/>
</dbReference>
<dbReference type="Gene3D" id="3.40.50.620">
    <property type="entry name" value="HUPs"/>
    <property type="match status" value="2"/>
</dbReference>
<dbReference type="EMBL" id="JBHTBE010000001">
    <property type="protein sequence ID" value="MFC7267547.1"/>
    <property type="molecule type" value="Genomic_DNA"/>
</dbReference>
<evidence type="ECO:0000313" key="5">
    <source>
        <dbReference type="EMBL" id="MFC7267547.1"/>
    </source>
</evidence>
<dbReference type="InterPro" id="IPR006016">
    <property type="entry name" value="UspA"/>
</dbReference>
<keyword evidence="3" id="KW-0067">ATP-binding</keyword>
<dbReference type="PANTHER" id="PTHR46268:SF27">
    <property type="entry name" value="UNIVERSAL STRESS PROTEIN RV2623"/>
    <property type="match status" value="1"/>
</dbReference>
<dbReference type="CDD" id="cd00293">
    <property type="entry name" value="USP-like"/>
    <property type="match status" value="1"/>
</dbReference>
<evidence type="ECO:0000256" key="2">
    <source>
        <dbReference type="ARBA" id="ARBA00022741"/>
    </source>
</evidence>
<evidence type="ECO:0000256" key="3">
    <source>
        <dbReference type="ARBA" id="ARBA00022840"/>
    </source>
</evidence>
<dbReference type="InterPro" id="IPR014729">
    <property type="entry name" value="Rossmann-like_a/b/a_fold"/>
</dbReference>
<evidence type="ECO:0000313" key="6">
    <source>
        <dbReference type="Proteomes" id="UP001596507"/>
    </source>
</evidence>
<name>A0ABW2HAU2_9MICO</name>
<feature type="domain" description="UspA" evidence="4">
    <location>
        <begin position="4"/>
        <end position="123"/>
    </location>
</feature>
<evidence type="ECO:0000259" key="4">
    <source>
        <dbReference type="Pfam" id="PF00582"/>
    </source>
</evidence>
<dbReference type="InterPro" id="IPR006015">
    <property type="entry name" value="Universal_stress_UspA"/>
</dbReference>
<keyword evidence="6" id="KW-1185">Reference proteome</keyword>
<accession>A0ABW2HAU2</accession>
<organism evidence="5 6">
    <name type="scientific">Microbacterium fluvii</name>
    <dbReference type="NCBI Taxonomy" id="415215"/>
    <lineage>
        <taxon>Bacteria</taxon>
        <taxon>Bacillati</taxon>
        <taxon>Actinomycetota</taxon>
        <taxon>Actinomycetes</taxon>
        <taxon>Micrococcales</taxon>
        <taxon>Microbacteriaceae</taxon>
        <taxon>Microbacterium</taxon>
    </lineage>
</organism>
<dbReference type="PANTHER" id="PTHR46268">
    <property type="entry name" value="STRESS RESPONSE PROTEIN NHAX"/>
    <property type="match status" value="1"/>
</dbReference>
<gene>
    <name evidence="5" type="ORF">ACFQRL_01095</name>
</gene>
<dbReference type="Proteomes" id="UP001596507">
    <property type="component" value="Unassembled WGS sequence"/>
</dbReference>
<comment type="caution">
    <text evidence="5">The sequence shown here is derived from an EMBL/GenBank/DDBJ whole genome shotgun (WGS) entry which is preliminary data.</text>
</comment>
<proteinExistence type="inferred from homology"/>
<dbReference type="Pfam" id="PF00582">
    <property type="entry name" value="Usp"/>
    <property type="match status" value="2"/>
</dbReference>
<evidence type="ECO:0000256" key="1">
    <source>
        <dbReference type="ARBA" id="ARBA00008791"/>
    </source>
</evidence>
<protein>
    <submittedName>
        <fullName evidence="5">Universal stress protein</fullName>
    </submittedName>
</protein>
<reference evidence="6" key="1">
    <citation type="journal article" date="2019" name="Int. J. Syst. Evol. Microbiol.">
        <title>The Global Catalogue of Microorganisms (GCM) 10K type strain sequencing project: providing services to taxonomists for standard genome sequencing and annotation.</title>
        <authorList>
            <consortium name="The Broad Institute Genomics Platform"/>
            <consortium name="The Broad Institute Genome Sequencing Center for Infectious Disease"/>
            <person name="Wu L."/>
            <person name="Ma J."/>
        </authorList>
    </citation>
    <scope>NUCLEOTIDE SEQUENCE [LARGE SCALE GENOMIC DNA]</scope>
    <source>
        <strain evidence="6">CGMCC 1.15772</strain>
    </source>
</reference>
<keyword evidence="2" id="KW-0547">Nucleotide-binding</keyword>
<sequence>MGDIFVGVTDADASRRAVDWAAQRAVDLGARLVLVSVAPEAPDPAEISPAFIVIEAERQRVEAEFAGVECDVLALHGNPVAELVEASKHADLLVIGDAEPGRHWGDHGRHIVSSAHVTVAVVPDVDLAGRAGVVVGIDGSEVTERALAFAASEAERRGEPLIAVGAWMPVIVDDTAGLGGFGYIDATPIDLQQPTTALVAEALAPVRAAHPELEIDERIIEGDPATMLAHAAENAALLVVGTHGRGTLARLFLGSVSDAVLTSPVTPTLAVR</sequence>
<feature type="domain" description="UspA" evidence="4">
    <location>
        <begin position="133"/>
        <end position="272"/>
    </location>
</feature>
<dbReference type="SUPFAM" id="SSF52402">
    <property type="entry name" value="Adenine nucleotide alpha hydrolases-like"/>
    <property type="match status" value="2"/>
</dbReference>
<dbReference type="PRINTS" id="PR01438">
    <property type="entry name" value="UNVRSLSTRESS"/>
</dbReference>
<comment type="similarity">
    <text evidence="1">Belongs to the universal stress protein A family.</text>
</comment>